<dbReference type="GO" id="GO:0031966">
    <property type="term" value="C:mitochondrial membrane"/>
    <property type="evidence" value="ECO:0007669"/>
    <property type="project" value="UniProtKB-SubCell"/>
</dbReference>
<evidence type="ECO:0000256" key="5">
    <source>
        <dbReference type="ARBA" id="ARBA00022737"/>
    </source>
</evidence>
<keyword evidence="5" id="KW-0677">Repeat</keyword>
<dbReference type="InterPro" id="IPR018108">
    <property type="entry name" value="MCP_transmembrane"/>
</dbReference>
<keyword evidence="8 9" id="KW-0472">Membrane</keyword>
<dbReference type="PANTHER" id="PTHR45624:SF4">
    <property type="entry name" value="CONGESTED-LIKE TRACHEA PROTEIN-RELATED"/>
    <property type="match status" value="1"/>
</dbReference>
<feature type="repeat" description="Solcar" evidence="9">
    <location>
        <begin position="110"/>
        <end position="198"/>
    </location>
</feature>
<feature type="repeat" description="Solcar" evidence="9">
    <location>
        <begin position="11"/>
        <end position="102"/>
    </location>
</feature>
<dbReference type="GO" id="GO:0006839">
    <property type="term" value="P:mitochondrial transport"/>
    <property type="evidence" value="ECO:0007669"/>
    <property type="project" value="TreeGrafter"/>
</dbReference>
<dbReference type="Gene3D" id="1.50.40.10">
    <property type="entry name" value="Mitochondrial carrier domain"/>
    <property type="match status" value="2"/>
</dbReference>
<dbReference type="SUPFAM" id="SSF103506">
    <property type="entry name" value="Mitochondrial carrier"/>
    <property type="match status" value="1"/>
</dbReference>
<dbReference type="AlphaFoldDB" id="A0A5K3F848"/>
<organism evidence="12">
    <name type="scientific">Mesocestoides corti</name>
    <name type="common">Flatworm</name>
    <dbReference type="NCBI Taxonomy" id="53468"/>
    <lineage>
        <taxon>Eukaryota</taxon>
        <taxon>Metazoa</taxon>
        <taxon>Spiralia</taxon>
        <taxon>Lophotrochozoa</taxon>
        <taxon>Platyhelminthes</taxon>
        <taxon>Cestoda</taxon>
        <taxon>Eucestoda</taxon>
        <taxon>Cyclophyllidea</taxon>
        <taxon>Mesocestoididae</taxon>
        <taxon>Mesocestoides</taxon>
    </lineage>
</organism>
<protein>
    <submittedName>
        <fullName evidence="12">Congested-like trachea protein</fullName>
    </submittedName>
</protein>
<dbReference type="PROSITE" id="PS50920">
    <property type="entry name" value="SOLCAR"/>
    <property type="match status" value="2"/>
</dbReference>
<keyword evidence="6 11" id="KW-1133">Transmembrane helix</keyword>
<proteinExistence type="inferred from homology"/>
<evidence type="ECO:0000256" key="4">
    <source>
        <dbReference type="ARBA" id="ARBA00022692"/>
    </source>
</evidence>
<comment type="subcellular location">
    <subcellularLocation>
        <location evidence="1">Mitochondrion membrane</location>
        <topology evidence="1">Multi-pass membrane protein</topology>
    </subcellularLocation>
</comment>
<dbReference type="InterPro" id="IPR023395">
    <property type="entry name" value="MCP_dom_sf"/>
</dbReference>
<dbReference type="GO" id="GO:1902603">
    <property type="term" value="P:carnitine transmembrane transport"/>
    <property type="evidence" value="ECO:0007669"/>
    <property type="project" value="TreeGrafter"/>
</dbReference>
<evidence type="ECO:0000256" key="2">
    <source>
        <dbReference type="ARBA" id="ARBA00006375"/>
    </source>
</evidence>
<evidence type="ECO:0000256" key="8">
    <source>
        <dbReference type="ARBA" id="ARBA00023136"/>
    </source>
</evidence>
<reference evidence="12" key="1">
    <citation type="submission" date="2019-11" db="UniProtKB">
        <authorList>
            <consortium name="WormBaseParasite"/>
        </authorList>
    </citation>
    <scope>IDENTIFICATION</scope>
</reference>
<dbReference type="PANTHER" id="PTHR45624">
    <property type="entry name" value="MITOCHONDRIAL BASIC AMINO ACIDS TRANSPORTER-RELATED"/>
    <property type="match status" value="1"/>
</dbReference>
<evidence type="ECO:0000256" key="3">
    <source>
        <dbReference type="ARBA" id="ARBA00022448"/>
    </source>
</evidence>
<name>A0A5K3F848_MESCO</name>
<evidence type="ECO:0000256" key="11">
    <source>
        <dbReference type="SAM" id="Phobius"/>
    </source>
</evidence>
<dbReference type="InterPro" id="IPR050567">
    <property type="entry name" value="Mitochondrial_Carrier"/>
</dbReference>
<keyword evidence="7" id="KW-0496">Mitochondrion</keyword>
<evidence type="ECO:0000313" key="12">
    <source>
        <dbReference type="WBParaSite" id="MCU_005714-RA"/>
    </source>
</evidence>
<evidence type="ECO:0000256" key="9">
    <source>
        <dbReference type="PROSITE-ProRule" id="PRU00282"/>
    </source>
</evidence>
<dbReference type="WBParaSite" id="MCU_005714-RA">
    <property type="protein sequence ID" value="MCU_005714-RA"/>
    <property type="gene ID" value="MCU_005714"/>
</dbReference>
<feature type="transmembrane region" description="Helical" evidence="11">
    <location>
        <begin position="78"/>
        <end position="98"/>
    </location>
</feature>
<evidence type="ECO:0000256" key="7">
    <source>
        <dbReference type="ARBA" id="ARBA00023128"/>
    </source>
</evidence>
<keyword evidence="3 10" id="KW-0813">Transport</keyword>
<comment type="similarity">
    <text evidence="2 10">Belongs to the mitochondrial carrier (TC 2.A.29) family.</text>
</comment>
<evidence type="ECO:0000256" key="1">
    <source>
        <dbReference type="ARBA" id="ARBA00004225"/>
    </source>
</evidence>
<dbReference type="GO" id="GO:0015227">
    <property type="term" value="F:O-acyl-L-carnitine transmembrane transporter activity"/>
    <property type="evidence" value="ECO:0007669"/>
    <property type="project" value="TreeGrafter"/>
</dbReference>
<sequence length="205" mass="22180">MDFTDANGGRTSHIKSFWAGGFGGMCAVVTGHPLDTIKVRLQTAPPCGPGETPIYKGALDCAHKTIALEGISGLYKGMLAPLAGATPLFAICFLGYNFGKKIFAQDINCVKKHEVFCAGMLSGVCTTFMMVPAERIKCLLQIQTYDRSSKYRGPVDVIRKLYQEGGLSSFYRGTVATLLRDVPASGVFFLSYEWIKELLSPTSAS</sequence>
<keyword evidence="4 9" id="KW-0812">Transmembrane</keyword>
<dbReference type="Pfam" id="PF00153">
    <property type="entry name" value="Mito_carr"/>
    <property type="match status" value="2"/>
</dbReference>
<evidence type="ECO:0000256" key="10">
    <source>
        <dbReference type="RuleBase" id="RU000488"/>
    </source>
</evidence>
<accession>A0A5K3F848</accession>
<evidence type="ECO:0000256" key="6">
    <source>
        <dbReference type="ARBA" id="ARBA00022989"/>
    </source>
</evidence>